<name>A0A934PT45_9SPHI</name>
<sequence>MKKIYLAFYFIIFTTKIFGQQFSQYNTGTLYDSFENPAQGTFIPDSSRKVAFNFFIPNFNSDFYLTGNAQVPLKTRAFKGYYDPSYLRVGQNNINRGFGSANVYSIMYKAFTSLNGKSEIGISLQSKLEGRGDFTDESVALFDGPNAFERDHYDSVFNDKGYFQAYHQLSFTYRESVTKRLALGIKLSALMGIQYQKMEITQSQIDFDRVNDKATLNLTGTYRKNYIPGDFTTRDLLPTFRNPGASVSIGSIFRTRDNFLIQGNIKDLGFIHWSGRSKSYQFSSGGVINDISGIHREDSIYNTVTQITKGGLSTGSFITPTNGKFELSANRSFLFGYDGNIKYSPTLVLSKEIFYDGFTAALVNPVSINNYTVSLTADYNNYNLFSMGAQFMIKSPNAEFYIGSDRLFPSGRLLLASQDNQSQISRSPAYTGANIFLGASFKIGSVIEHPMNASHIPLEESKTFFQRLHDRIFGAGN</sequence>
<reference evidence="2" key="1">
    <citation type="submission" date="2020-12" db="EMBL/GenBank/DDBJ databases">
        <title>Bacterial novel species Mucilaginibacter sp. SD-g isolated from soil.</title>
        <authorList>
            <person name="Jung H.-Y."/>
        </authorList>
    </citation>
    <scope>NUCLEOTIDE SEQUENCE</scope>
    <source>
        <strain evidence="2">SD-g</strain>
    </source>
</reference>
<dbReference type="Pfam" id="PF18990">
    <property type="entry name" value="DUF5723"/>
    <property type="match status" value="1"/>
</dbReference>
<dbReference type="AlphaFoldDB" id="A0A934PT45"/>
<dbReference type="EMBL" id="JAEHFW010000001">
    <property type="protein sequence ID" value="MBK0379559.1"/>
    <property type="molecule type" value="Genomic_DNA"/>
</dbReference>
<evidence type="ECO:0000259" key="1">
    <source>
        <dbReference type="Pfam" id="PF18990"/>
    </source>
</evidence>
<gene>
    <name evidence="2" type="ORF">I5M19_09585</name>
</gene>
<evidence type="ECO:0000313" key="3">
    <source>
        <dbReference type="Proteomes" id="UP000613193"/>
    </source>
</evidence>
<feature type="domain" description="DUF5723" evidence="1">
    <location>
        <begin position="85"/>
        <end position="405"/>
    </location>
</feature>
<dbReference type="InterPro" id="IPR043781">
    <property type="entry name" value="DUF5723"/>
</dbReference>
<dbReference type="RefSeq" id="WP_200066011.1">
    <property type="nucleotide sequence ID" value="NZ_JAEHFW010000001.1"/>
</dbReference>
<protein>
    <recommendedName>
        <fullName evidence="1">DUF5723 domain-containing protein</fullName>
    </recommendedName>
</protein>
<comment type="caution">
    <text evidence="2">The sequence shown here is derived from an EMBL/GenBank/DDBJ whole genome shotgun (WGS) entry which is preliminary data.</text>
</comment>
<accession>A0A934PT45</accession>
<proteinExistence type="predicted"/>
<evidence type="ECO:0000313" key="2">
    <source>
        <dbReference type="EMBL" id="MBK0379559.1"/>
    </source>
</evidence>
<dbReference type="Proteomes" id="UP000613193">
    <property type="component" value="Unassembled WGS sequence"/>
</dbReference>
<organism evidence="2 3">
    <name type="scientific">Mucilaginibacter segetis</name>
    <dbReference type="NCBI Taxonomy" id="2793071"/>
    <lineage>
        <taxon>Bacteria</taxon>
        <taxon>Pseudomonadati</taxon>
        <taxon>Bacteroidota</taxon>
        <taxon>Sphingobacteriia</taxon>
        <taxon>Sphingobacteriales</taxon>
        <taxon>Sphingobacteriaceae</taxon>
        <taxon>Mucilaginibacter</taxon>
    </lineage>
</organism>
<keyword evidence="3" id="KW-1185">Reference proteome</keyword>